<dbReference type="InterPro" id="IPR005123">
    <property type="entry name" value="Oxoglu/Fe-dep_dioxygenase_dom"/>
</dbReference>
<evidence type="ECO:0000313" key="17">
    <source>
        <dbReference type="RefSeq" id="XP_018813063.1"/>
    </source>
</evidence>
<dbReference type="Pfam" id="PF13532">
    <property type="entry name" value="2OG-FeII_Oxy_2"/>
    <property type="match status" value="1"/>
</dbReference>
<dbReference type="FunFam" id="2.60.120.590:FF:000013">
    <property type="entry name" value="2-oxoglutarate-dependent dioxygenase family protein"/>
    <property type="match status" value="1"/>
</dbReference>
<name>A0A2I4E0Z1_JUGRE</name>
<dbReference type="PROSITE" id="PS51471">
    <property type="entry name" value="FE2OG_OXY"/>
    <property type="match status" value="1"/>
</dbReference>
<feature type="binding site" evidence="14">
    <location>
        <position position="281"/>
    </location>
    <ligand>
        <name>Fe cation</name>
        <dbReference type="ChEBI" id="CHEBI:24875"/>
        <note>catalytic</note>
    </ligand>
</feature>
<evidence type="ECO:0000313" key="16">
    <source>
        <dbReference type="Proteomes" id="UP000235220"/>
    </source>
</evidence>
<evidence type="ECO:0000256" key="3">
    <source>
        <dbReference type="ARBA" id="ARBA00007879"/>
    </source>
</evidence>
<evidence type="ECO:0000256" key="6">
    <source>
        <dbReference type="ARBA" id="ARBA00022763"/>
    </source>
</evidence>
<dbReference type="PANTHER" id="PTHR16557">
    <property type="entry name" value="ALKYLATED DNA REPAIR PROTEIN ALKB-RELATED"/>
    <property type="match status" value="1"/>
</dbReference>
<dbReference type="InterPro" id="IPR037151">
    <property type="entry name" value="AlkB-like_sf"/>
</dbReference>
<evidence type="ECO:0000256" key="12">
    <source>
        <dbReference type="ARBA" id="ARBA00052047"/>
    </source>
</evidence>
<dbReference type="Proteomes" id="UP000235220">
    <property type="component" value="Chromosome 3"/>
</dbReference>
<comment type="catalytic activity">
    <reaction evidence="12">
        <text>an N(6)-methyl-2'-deoxyadenosine in DNA + 2-oxoglutarate + O2 = a 2'-deoxyadenosine in DNA + formaldehyde + succinate + CO2</text>
        <dbReference type="Rhea" id="RHEA:49524"/>
        <dbReference type="Rhea" id="RHEA-COMP:12418"/>
        <dbReference type="Rhea" id="RHEA-COMP:12419"/>
        <dbReference type="ChEBI" id="CHEBI:15379"/>
        <dbReference type="ChEBI" id="CHEBI:16526"/>
        <dbReference type="ChEBI" id="CHEBI:16810"/>
        <dbReference type="ChEBI" id="CHEBI:16842"/>
        <dbReference type="ChEBI" id="CHEBI:30031"/>
        <dbReference type="ChEBI" id="CHEBI:90615"/>
        <dbReference type="ChEBI" id="CHEBI:90616"/>
        <dbReference type="EC" id="1.14.11.51"/>
    </reaction>
    <physiologicalReaction direction="left-to-right" evidence="12">
        <dbReference type="Rhea" id="RHEA:49525"/>
    </physiologicalReaction>
</comment>
<evidence type="ECO:0000256" key="10">
    <source>
        <dbReference type="ARBA" id="ARBA00023204"/>
    </source>
</evidence>
<keyword evidence="8" id="KW-0560">Oxidoreductase</keyword>
<evidence type="ECO:0000256" key="9">
    <source>
        <dbReference type="ARBA" id="ARBA00023004"/>
    </source>
</evidence>
<comment type="similarity">
    <text evidence="3">Belongs to the alkB family.</text>
</comment>
<dbReference type="Gene3D" id="2.60.120.590">
    <property type="entry name" value="Alpha-ketoglutarate-dependent dioxygenase AlkB-like"/>
    <property type="match status" value="1"/>
</dbReference>
<dbReference type="InterPro" id="IPR027450">
    <property type="entry name" value="AlkB-like"/>
</dbReference>
<evidence type="ECO:0000256" key="1">
    <source>
        <dbReference type="ARBA" id="ARBA00004123"/>
    </source>
</evidence>
<evidence type="ECO:0000256" key="14">
    <source>
        <dbReference type="PIRSR" id="PIRSR604574-2"/>
    </source>
</evidence>
<accession>A0A2I4E0Z1</accession>
<dbReference type="GO" id="GO:0005634">
    <property type="term" value="C:nucleus"/>
    <property type="evidence" value="ECO:0007669"/>
    <property type="project" value="UniProtKB-SubCell"/>
</dbReference>
<sequence>MLLRRASTLSWRYHRIYRPWRYGSSHRIYRLSSMEVWFSSLGNNLNWGNSGVKCSRGIASGISAAPRYDPILNGSGLGHFGKKQKPAHGGRLKHGRGNSKYGGGTSYSHGFPKAKPYDICLCGNRRSATISTGSLNEMGHTEMEGAKQRVLRPGMVLLKRYITHKEQVEIVKKCRYLGIGPGGFYQPGYQDGAKLRLQMMCLGMKWDPMSRKYDDTRPVDGSEPPCIPREFSLLVKRAIQDAHALVKKEYHVSNVEDILPLTSPDICIVNFYTTSGRLGLHQDRDESRESLCKGLPVVSLSLGDSAEFLYGDQRNVDNAERIFLESGDVLFFGGKSRHIFHGVSSIIPKSAPKALLEETRLRPGRLNLTFRQF</sequence>
<comment type="cofactor">
    <cofactor evidence="14">
        <name>Fe(2+)</name>
        <dbReference type="ChEBI" id="CHEBI:29033"/>
    </cofactor>
    <text evidence="14">Binds 1 Fe(2+) ion per subunit.</text>
</comment>
<comment type="subcellular location">
    <subcellularLocation>
        <location evidence="2">Cytoplasm</location>
    </subcellularLocation>
    <subcellularLocation>
        <location evidence="1">Nucleus</location>
    </subcellularLocation>
</comment>
<evidence type="ECO:0000256" key="13">
    <source>
        <dbReference type="ARBA" id="ARBA00066586"/>
    </source>
</evidence>
<keyword evidence="16" id="KW-1185">Reference proteome</keyword>
<reference evidence="17" key="1">
    <citation type="submission" date="2025-08" db="UniProtKB">
        <authorList>
            <consortium name="RefSeq"/>
        </authorList>
    </citation>
    <scope>IDENTIFICATION</scope>
    <source>
        <tissue evidence="17">Leaves</tissue>
    </source>
</reference>
<organism evidence="16 17">
    <name type="scientific">Juglans regia</name>
    <name type="common">English walnut</name>
    <dbReference type="NCBI Taxonomy" id="51240"/>
    <lineage>
        <taxon>Eukaryota</taxon>
        <taxon>Viridiplantae</taxon>
        <taxon>Streptophyta</taxon>
        <taxon>Embryophyta</taxon>
        <taxon>Tracheophyta</taxon>
        <taxon>Spermatophyta</taxon>
        <taxon>Magnoliopsida</taxon>
        <taxon>eudicotyledons</taxon>
        <taxon>Gunneridae</taxon>
        <taxon>Pentapetalae</taxon>
        <taxon>rosids</taxon>
        <taxon>fabids</taxon>
        <taxon>Fagales</taxon>
        <taxon>Juglandaceae</taxon>
        <taxon>Juglans</taxon>
    </lineage>
</organism>
<dbReference type="GeneID" id="108985284"/>
<evidence type="ECO:0000256" key="8">
    <source>
        <dbReference type="ARBA" id="ARBA00023002"/>
    </source>
</evidence>
<keyword evidence="7" id="KW-0223">Dioxygenase</keyword>
<keyword evidence="10" id="KW-0234">DNA repair</keyword>
<proteinExistence type="inferred from homology"/>
<keyword evidence="11" id="KW-0539">Nucleus</keyword>
<evidence type="ECO:0000259" key="15">
    <source>
        <dbReference type="PROSITE" id="PS51471"/>
    </source>
</evidence>
<dbReference type="RefSeq" id="XP_018813063.1">
    <property type="nucleotide sequence ID" value="XM_018957518.2"/>
</dbReference>
<feature type="binding site" evidence="14">
    <location>
        <position position="283"/>
    </location>
    <ligand>
        <name>Fe cation</name>
        <dbReference type="ChEBI" id="CHEBI:24875"/>
        <note>catalytic</note>
    </ligand>
</feature>
<evidence type="ECO:0000256" key="5">
    <source>
        <dbReference type="ARBA" id="ARBA00022723"/>
    </source>
</evidence>
<keyword evidence="6" id="KW-0227">DNA damage</keyword>
<dbReference type="STRING" id="51240.A0A2I4E0Z1"/>
<feature type="binding site" evidence="14">
    <location>
        <position position="341"/>
    </location>
    <ligand>
        <name>Fe cation</name>
        <dbReference type="ChEBI" id="CHEBI:24875"/>
        <note>catalytic</note>
    </ligand>
</feature>
<dbReference type="OrthoDB" id="6614653at2759"/>
<keyword evidence="9 14" id="KW-0408">Iron</keyword>
<evidence type="ECO:0000256" key="4">
    <source>
        <dbReference type="ARBA" id="ARBA00022490"/>
    </source>
</evidence>
<dbReference type="GO" id="GO:0035515">
    <property type="term" value="F:oxidative RNA demethylase activity"/>
    <property type="evidence" value="ECO:0000318"/>
    <property type="project" value="GO_Central"/>
</dbReference>
<dbReference type="AlphaFoldDB" id="A0A2I4E0Z1"/>
<dbReference type="GO" id="GO:0141131">
    <property type="term" value="F:DNA N6-methyladenine demethylase activity"/>
    <property type="evidence" value="ECO:0007669"/>
    <property type="project" value="UniProtKB-EC"/>
</dbReference>
<keyword evidence="5 14" id="KW-0479">Metal-binding</keyword>
<evidence type="ECO:0000256" key="7">
    <source>
        <dbReference type="ARBA" id="ARBA00022964"/>
    </source>
</evidence>
<dbReference type="GO" id="GO:0006281">
    <property type="term" value="P:DNA repair"/>
    <property type="evidence" value="ECO:0007669"/>
    <property type="project" value="UniProtKB-KW"/>
</dbReference>
<dbReference type="InterPro" id="IPR004574">
    <property type="entry name" value="Alkb"/>
</dbReference>
<keyword evidence="4" id="KW-0963">Cytoplasm</keyword>
<dbReference type="KEGG" id="jre:108985284"/>
<gene>
    <name evidence="17" type="primary">LOC108985284</name>
</gene>
<dbReference type="GO" id="GO:0008198">
    <property type="term" value="F:ferrous iron binding"/>
    <property type="evidence" value="ECO:0000318"/>
    <property type="project" value="GO_Central"/>
</dbReference>
<evidence type="ECO:0000256" key="11">
    <source>
        <dbReference type="ARBA" id="ARBA00023242"/>
    </source>
</evidence>
<dbReference type="GO" id="GO:0005737">
    <property type="term" value="C:cytoplasm"/>
    <property type="evidence" value="ECO:0000318"/>
    <property type="project" value="GO_Central"/>
</dbReference>
<dbReference type="GO" id="GO:0035516">
    <property type="term" value="F:broad specificity oxidative DNA demethylase activity"/>
    <property type="evidence" value="ECO:0000318"/>
    <property type="project" value="GO_Central"/>
</dbReference>
<feature type="domain" description="Fe2OG dioxygenase" evidence="15">
    <location>
        <begin position="263"/>
        <end position="373"/>
    </location>
</feature>
<dbReference type="InParanoid" id="A0A2I4E0Z1"/>
<evidence type="ECO:0000256" key="2">
    <source>
        <dbReference type="ARBA" id="ARBA00004496"/>
    </source>
</evidence>
<dbReference type="GO" id="GO:0035513">
    <property type="term" value="P:oxidative RNA demethylation"/>
    <property type="evidence" value="ECO:0000318"/>
    <property type="project" value="GO_Central"/>
</dbReference>
<protein>
    <recommendedName>
        <fullName evidence="13">DNA N(6)-methyladenine demethylase</fullName>
        <ecNumber evidence="13">1.14.11.51</ecNumber>
    </recommendedName>
</protein>
<dbReference type="SUPFAM" id="SSF51197">
    <property type="entry name" value="Clavaminate synthase-like"/>
    <property type="match status" value="1"/>
</dbReference>
<dbReference type="EC" id="1.14.11.51" evidence="13"/>
<dbReference type="PANTHER" id="PTHR16557:SF10">
    <property type="entry name" value="2-OXOGLUTARATE-DEPENDENT DIOXYGENASE FAMILY PROTEIN"/>
    <property type="match status" value="1"/>
</dbReference>